<proteinExistence type="predicted"/>
<organism evidence="2 3">
    <name type="scientific">Candidatus Segetimicrobium genomatis</name>
    <dbReference type="NCBI Taxonomy" id="2569760"/>
    <lineage>
        <taxon>Bacteria</taxon>
        <taxon>Bacillati</taxon>
        <taxon>Candidatus Sysuimicrobiota</taxon>
        <taxon>Candidatus Sysuimicrobiia</taxon>
        <taxon>Candidatus Sysuimicrobiales</taxon>
        <taxon>Candidatus Segetimicrobiaceae</taxon>
        <taxon>Candidatus Segetimicrobium</taxon>
    </lineage>
</organism>
<dbReference type="InterPro" id="IPR050445">
    <property type="entry name" value="Bact_polysacc_biosynth/exp"/>
</dbReference>
<evidence type="ECO:0008006" key="4">
    <source>
        <dbReference type="Google" id="ProtNLM"/>
    </source>
</evidence>
<dbReference type="Proteomes" id="UP000320393">
    <property type="component" value="Unassembled WGS sequence"/>
</dbReference>
<name>A0A537M0U7_9BACT</name>
<feature type="coiled-coil region" evidence="1">
    <location>
        <begin position="352"/>
        <end position="379"/>
    </location>
</feature>
<evidence type="ECO:0000256" key="1">
    <source>
        <dbReference type="SAM" id="Coils"/>
    </source>
</evidence>
<dbReference type="PANTHER" id="PTHR32309:SF13">
    <property type="entry name" value="FERRIC ENTEROBACTIN TRANSPORT PROTEIN FEPE"/>
    <property type="match status" value="1"/>
</dbReference>
<dbReference type="GO" id="GO:0004713">
    <property type="term" value="F:protein tyrosine kinase activity"/>
    <property type="evidence" value="ECO:0007669"/>
    <property type="project" value="TreeGrafter"/>
</dbReference>
<dbReference type="AlphaFoldDB" id="A0A537M0U7"/>
<dbReference type="GO" id="GO:0005886">
    <property type="term" value="C:plasma membrane"/>
    <property type="evidence" value="ECO:0007669"/>
    <property type="project" value="TreeGrafter"/>
</dbReference>
<reference evidence="2 3" key="1">
    <citation type="journal article" date="2019" name="Nat. Microbiol.">
        <title>Mediterranean grassland soil C-N compound turnover is dependent on rainfall and depth, and is mediated by genomically divergent microorganisms.</title>
        <authorList>
            <person name="Diamond S."/>
            <person name="Andeer P.F."/>
            <person name="Li Z."/>
            <person name="Crits-Christoph A."/>
            <person name="Burstein D."/>
            <person name="Anantharaman K."/>
            <person name="Lane K.R."/>
            <person name="Thomas B.C."/>
            <person name="Pan C."/>
            <person name="Northen T.R."/>
            <person name="Banfield J.F."/>
        </authorList>
    </citation>
    <scope>NUCLEOTIDE SEQUENCE [LARGE SCALE GENOMIC DNA]</scope>
    <source>
        <strain evidence="2">NP_5</strain>
    </source>
</reference>
<sequence length="608" mass="65032">MMPAMGKTLRTCCNAFRKQAWIIALVVALAVGGAAYRIAGRAPQYQAEGSIMITPQVVIPSTANGAGLTPIQSAYRETVLNDIILLLRSRTISERVAARVGDLSPEELSRRVTINKIPGTDFLAISAVHEVPGQAALIVNAMPEELANFYAQINRAEATTARTFIEEQIGVARDQLSGAEQALLEFRTRTGSTALPDEVARAEQRAADLQSAYDAATLDETSARARAAAIRSHLVAQNDERLASISIATNPVITQIRDHLTGLELQLADLRQMYTDEHPKVKALLGQIADDQQRLRAEAGKVVTDTSLGTSPIRAQLAREMVNGEVDAATARAKAAAITPILSRFQARLNTVPNTELALARLQRDVKNAEELSARLSVLHEEALIRESEAGSSGQAAIVVVDPALAPDRPLPTHLPEAGILAGLLGLCLGATLAVAVESLEARVGSGSRPLGALGVPALAAVPPIQPWRSYRYLTTAAAIASLVLLPILVVSLGAGADPHVALAGAMPAQPDRVGQALVQVFHSVWDVSVGQERTVLATLDRVSQAGRVAWRTVVRCQIAAFGCFSYTRDRWTFCAVKVFPRHYSGVPLIRCKVCGLYSLLMTVLEVR</sequence>
<comment type="caution">
    <text evidence="2">The sequence shown here is derived from an EMBL/GenBank/DDBJ whole genome shotgun (WGS) entry which is preliminary data.</text>
</comment>
<gene>
    <name evidence="2" type="ORF">E6H02_04305</name>
</gene>
<evidence type="ECO:0000313" key="2">
    <source>
        <dbReference type="EMBL" id="TMJ13911.1"/>
    </source>
</evidence>
<accession>A0A537M0U7</accession>
<dbReference type="PANTHER" id="PTHR32309">
    <property type="entry name" value="TYROSINE-PROTEIN KINASE"/>
    <property type="match status" value="1"/>
</dbReference>
<keyword evidence="1" id="KW-0175">Coiled coil</keyword>
<evidence type="ECO:0000313" key="3">
    <source>
        <dbReference type="Proteomes" id="UP000320393"/>
    </source>
</evidence>
<protein>
    <recommendedName>
        <fullName evidence="4">Tyrosine kinase G-rich domain-containing protein</fullName>
    </recommendedName>
</protein>
<dbReference type="EMBL" id="VBAM01000137">
    <property type="protein sequence ID" value="TMJ13911.1"/>
    <property type="molecule type" value="Genomic_DNA"/>
</dbReference>